<dbReference type="Proteomes" id="UP000053766">
    <property type="component" value="Unassembled WGS sequence"/>
</dbReference>
<name>A0A0D8XR67_DICVI</name>
<keyword evidence="2" id="KW-1185">Reference proteome</keyword>
<proteinExistence type="predicted"/>
<evidence type="ECO:0000313" key="1">
    <source>
        <dbReference type="EMBL" id="KJH44851.1"/>
    </source>
</evidence>
<gene>
    <name evidence="1" type="ORF">DICVIV_09101</name>
</gene>
<dbReference type="STRING" id="29172.A0A0D8XR67"/>
<dbReference type="AlphaFoldDB" id="A0A0D8XR67"/>
<organism evidence="1 2">
    <name type="scientific">Dictyocaulus viviparus</name>
    <name type="common">Bovine lungworm</name>
    <dbReference type="NCBI Taxonomy" id="29172"/>
    <lineage>
        <taxon>Eukaryota</taxon>
        <taxon>Metazoa</taxon>
        <taxon>Ecdysozoa</taxon>
        <taxon>Nematoda</taxon>
        <taxon>Chromadorea</taxon>
        <taxon>Rhabditida</taxon>
        <taxon>Rhabditina</taxon>
        <taxon>Rhabditomorpha</taxon>
        <taxon>Strongyloidea</taxon>
        <taxon>Metastrongylidae</taxon>
        <taxon>Dictyocaulus</taxon>
    </lineage>
</organism>
<protein>
    <submittedName>
        <fullName evidence="1">Uncharacterized protein</fullName>
    </submittedName>
</protein>
<reference evidence="1 2" key="1">
    <citation type="submission" date="2013-11" db="EMBL/GenBank/DDBJ databases">
        <title>Draft genome of the bovine lungworm Dictyocaulus viviparus.</title>
        <authorList>
            <person name="Mitreva M."/>
        </authorList>
    </citation>
    <scope>NUCLEOTIDE SEQUENCE [LARGE SCALE GENOMIC DNA]</scope>
    <source>
        <strain evidence="1 2">HannoverDv2000</strain>
    </source>
</reference>
<sequence>MEQLIQQLIDEFVPKWIRTSPVENVNTTDAMGSIIGSCSAITDIMVTIFYAKQGIQGKHRFLIASTKYEMLLEEIPITQNSTVILRFRLQFKDTTPCKYSQQ</sequence>
<evidence type="ECO:0000313" key="2">
    <source>
        <dbReference type="Proteomes" id="UP000053766"/>
    </source>
</evidence>
<reference evidence="2" key="2">
    <citation type="journal article" date="2016" name="Sci. Rep.">
        <title>Dictyocaulus viviparus genome, variome and transcriptome elucidate lungworm biology and support future intervention.</title>
        <authorList>
            <person name="McNulty S.N."/>
            <person name="Strube C."/>
            <person name="Rosa B.A."/>
            <person name="Martin J.C."/>
            <person name="Tyagi R."/>
            <person name="Choi Y.J."/>
            <person name="Wang Q."/>
            <person name="Hallsworth Pepin K."/>
            <person name="Zhang X."/>
            <person name="Ozersky P."/>
            <person name="Wilson R.K."/>
            <person name="Sternberg P.W."/>
            <person name="Gasser R.B."/>
            <person name="Mitreva M."/>
        </authorList>
    </citation>
    <scope>NUCLEOTIDE SEQUENCE [LARGE SCALE GENOMIC DNA]</scope>
    <source>
        <strain evidence="2">HannoverDv2000</strain>
    </source>
</reference>
<dbReference type="OrthoDB" id="5824994at2759"/>
<accession>A0A0D8XR67</accession>
<dbReference type="EMBL" id="KN716443">
    <property type="protein sequence ID" value="KJH44851.1"/>
    <property type="molecule type" value="Genomic_DNA"/>
</dbReference>